<sequence length="81" mass="9874">MTDKYILINLRRIDIIRHPNLQISNIPFIHEEYFVKRKMKFKSPVAARNAEEMLELYERETLMYGSKTKGKEQPLFFSRFY</sequence>
<accession>A0A1I4Q0F0</accession>
<reference evidence="2" key="1">
    <citation type="submission" date="2016-10" db="EMBL/GenBank/DDBJ databases">
        <authorList>
            <person name="Varghese N."/>
            <person name="Submissions S."/>
        </authorList>
    </citation>
    <scope>NUCLEOTIDE SEQUENCE [LARGE SCALE GENOMIC DNA]</scope>
    <source>
        <strain evidence="2">DSM 13327</strain>
    </source>
</reference>
<evidence type="ECO:0000313" key="1">
    <source>
        <dbReference type="EMBL" id="SFM33474.1"/>
    </source>
</evidence>
<dbReference type="AlphaFoldDB" id="A0A1I4Q0F0"/>
<organism evidence="1 2">
    <name type="scientific">Pelosinus propionicus DSM 13327</name>
    <dbReference type="NCBI Taxonomy" id="1123291"/>
    <lineage>
        <taxon>Bacteria</taxon>
        <taxon>Bacillati</taxon>
        <taxon>Bacillota</taxon>
        <taxon>Negativicutes</taxon>
        <taxon>Selenomonadales</taxon>
        <taxon>Sporomusaceae</taxon>
        <taxon>Pelosinus</taxon>
    </lineage>
</organism>
<dbReference type="EMBL" id="FOTS01000079">
    <property type="protein sequence ID" value="SFM33474.1"/>
    <property type="molecule type" value="Genomic_DNA"/>
</dbReference>
<gene>
    <name evidence="1" type="ORF">SAMN04490355_10799</name>
</gene>
<dbReference type="STRING" id="1123291.SAMN04490355_10799"/>
<evidence type="ECO:0000313" key="2">
    <source>
        <dbReference type="Proteomes" id="UP000199520"/>
    </source>
</evidence>
<protein>
    <submittedName>
        <fullName evidence="1">Uncharacterized protein</fullName>
    </submittedName>
</protein>
<proteinExistence type="predicted"/>
<keyword evidence="2" id="KW-1185">Reference proteome</keyword>
<dbReference type="RefSeq" id="WP_217645147.1">
    <property type="nucleotide sequence ID" value="NZ_FOTS01000079.1"/>
</dbReference>
<name>A0A1I4Q0F0_9FIRM</name>
<dbReference type="Proteomes" id="UP000199520">
    <property type="component" value="Unassembled WGS sequence"/>
</dbReference>